<dbReference type="InterPro" id="IPR055079">
    <property type="entry name" value="POP1_C"/>
</dbReference>
<feature type="domain" description="Pop1 N-terminal" evidence="5">
    <location>
        <begin position="50"/>
        <end position="116"/>
    </location>
</feature>
<reference evidence="8 9" key="1">
    <citation type="journal article" date="2004" name="Nature">
        <title>Genome sequence of the ultrasmall unicellular red alga Cyanidioschyzon merolae 10D.</title>
        <authorList>
            <person name="Matsuzaki M."/>
            <person name="Misumi O."/>
            <person name="Shin-i T."/>
            <person name="Maruyama S."/>
            <person name="Takahara M."/>
            <person name="Miyagishima S."/>
            <person name="Mori T."/>
            <person name="Nishida K."/>
            <person name="Yagisawa F."/>
            <person name="Nishida K."/>
            <person name="Yoshida Y."/>
            <person name="Nishimura Y."/>
            <person name="Nakao S."/>
            <person name="Kobayashi T."/>
            <person name="Momoyama Y."/>
            <person name="Higashiyama T."/>
            <person name="Minoda A."/>
            <person name="Sano M."/>
            <person name="Nomoto H."/>
            <person name="Oishi K."/>
            <person name="Hayashi H."/>
            <person name="Ohta F."/>
            <person name="Nishizaka S."/>
            <person name="Haga S."/>
            <person name="Miura S."/>
            <person name="Morishita T."/>
            <person name="Kabeya Y."/>
            <person name="Terasawa K."/>
            <person name="Suzuki Y."/>
            <person name="Ishii Y."/>
            <person name="Asakawa S."/>
            <person name="Takano H."/>
            <person name="Ohta N."/>
            <person name="Kuroiwa H."/>
            <person name="Tanaka K."/>
            <person name="Shimizu N."/>
            <person name="Sugano S."/>
            <person name="Sato N."/>
            <person name="Nozaki H."/>
            <person name="Ogasawara N."/>
            <person name="Kohara Y."/>
            <person name="Kuroiwa T."/>
        </authorList>
    </citation>
    <scope>NUCLEOTIDE SEQUENCE [LARGE SCALE GENOMIC DNA]</scope>
    <source>
        <strain evidence="8 9">10D</strain>
    </source>
</reference>
<dbReference type="PANTHER" id="PTHR22731">
    <property type="entry name" value="RIBONUCLEASES P/MRP PROTEIN SUBUNIT POP1"/>
    <property type="match status" value="1"/>
</dbReference>
<dbReference type="Pfam" id="PF22770">
    <property type="entry name" value="POP1_C"/>
    <property type="match status" value="1"/>
</dbReference>
<gene>
    <name evidence="8" type="ORF">CYME_CMR143C</name>
</gene>
<evidence type="ECO:0000313" key="9">
    <source>
        <dbReference type="Proteomes" id="UP000007014"/>
    </source>
</evidence>
<accession>M1VL59</accession>
<evidence type="ECO:0000256" key="2">
    <source>
        <dbReference type="ARBA" id="ARBA00022694"/>
    </source>
</evidence>
<dbReference type="InterPro" id="IPR012590">
    <property type="entry name" value="POPLD_dom"/>
</dbReference>
<evidence type="ECO:0000259" key="7">
    <source>
        <dbReference type="Pfam" id="PF22770"/>
    </source>
</evidence>
<dbReference type="Gramene" id="CMR143CT">
    <property type="protein sequence ID" value="CMR143CT"/>
    <property type="gene ID" value="CMR143C"/>
</dbReference>
<dbReference type="GO" id="GO:0005655">
    <property type="term" value="C:nucleolar ribonuclease P complex"/>
    <property type="evidence" value="ECO:0007669"/>
    <property type="project" value="InterPro"/>
</dbReference>
<dbReference type="EMBL" id="AP006500">
    <property type="protein sequence ID" value="BAM82398.1"/>
    <property type="molecule type" value="Genomic_DNA"/>
</dbReference>
<feature type="domain" description="Pop1 N-terminal" evidence="5">
    <location>
        <begin position="136"/>
        <end position="180"/>
    </location>
</feature>
<name>M1VL59_CYAM1</name>
<evidence type="ECO:0000259" key="5">
    <source>
        <dbReference type="Pfam" id="PF06978"/>
    </source>
</evidence>
<evidence type="ECO:0000259" key="6">
    <source>
        <dbReference type="Pfam" id="PF08170"/>
    </source>
</evidence>
<dbReference type="KEGG" id="cme:CYME_CMR143C"/>
<evidence type="ECO:0000313" key="8">
    <source>
        <dbReference type="EMBL" id="BAM82398.1"/>
    </source>
</evidence>
<dbReference type="eggNOG" id="KOG3322">
    <property type="taxonomic scope" value="Eukaryota"/>
</dbReference>
<feature type="domain" description="POP1 C-terminal" evidence="7">
    <location>
        <begin position="843"/>
        <end position="913"/>
    </location>
</feature>
<dbReference type="OrthoDB" id="442863at2759"/>
<dbReference type="Proteomes" id="UP000007014">
    <property type="component" value="Chromosome 18"/>
</dbReference>
<dbReference type="InterPro" id="IPR009723">
    <property type="entry name" value="Pop1_N"/>
</dbReference>
<dbReference type="GeneID" id="16996826"/>
<keyword evidence="3" id="KW-0539">Nucleus</keyword>
<feature type="domain" description="POPLD" evidence="6">
    <location>
        <begin position="636"/>
        <end position="729"/>
    </location>
</feature>
<reference evidence="8 9" key="2">
    <citation type="journal article" date="2007" name="BMC Biol.">
        <title>A 100%-complete sequence reveals unusually simple genomic features in the hot-spring red alga Cyanidioschyzon merolae.</title>
        <authorList>
            <person name="Nozaki H."/>
            <person name="Takano H."/>
            <person name="Misumi O."/>
            <person name="Terasawa K."/>
            <person name="Matsuzaki M."/>
            <person name="Maruyama S."/>
            <person name="Nishida K."/>
            <person name="Yagisawa F."/>
            <person name="Yoshida Y."/>
            <person name="Fujiwara T."/>
            <person name="Takio S."/>
            <person name="Tamura K."/>
            <person name="Chung S.J."/>
            <person name="Nakamura S."/>
            <person name="Kuroiwa H."/>
            <person name="Tanaka K."/>
            <person name="Sato N."/>
            <person name="Kuroiwa T."/>
        </authorList>
    </citation>
    <scope>NUCLEOTIDE SEQUENCE [LARGE SCALE GENOMIC DNA]</scope>
    <source>
        <strain evidence="8 9">10D</strain>
    </source>
</reference>
<dbReference type="GO" id="GO:0001682">
    <property type="term" value="P:tRNA 5'-leader removal"/>
    <property type="evidence" value="ECO:0007669"/>
    <property type="project" value="InterPro"/>
</dbReference>
<feature type="region of interest" description="Disordered" evidence="4">
    <location>
        <begin position="564"/>
        <end position="583"/>
    </location>
</feature>
<dbReference type="OMA" id="RRTMSHN"/>
<dbReference type="GO" id="GO:0000172">
    <property type="term" value="C:ribonuclease MRP complex"/>
    <property type="evidence" value="ECO:0007669"/>
    <property type="project" value="InterPro"/>
</dbReference>
<evidence type="ECO:0000256" key="3">
    <source>
        <dbReference type="ARBA" id="ARBA00023242"/>
    </source>
</evidence>
<dbReference type="STRING" id="280699.M1VL59"/>
<protein>
    <submittedName>
        <fullName evidence="8">Ribonuclease P protein subunit POP1</fullName>
    </submittedName>
</protein>
<dbReference type="PANTHER" id="PTHR22731:SF3">
    <property type="entry name" value="RIBONUCLEASES P_MRP PROTEIN SUBUNIT POP1"/>
    <property type="match status" value="1"/>
</dbReference>
<dbReference type="InterPro" id="IPR039182">
    <property type="entry name" value="Pop1"/>
</dbReference>
<dbReference type="AlphaFoldDB" id="M1VL59"/>
<comment type="subcellular location">
    <subcellularLocation>
        <location evidence="1">Nucleus</location>
    </subcellularLocation>
</comment>
<dbReference type="Pfam" id="PF08170">
    <property type="entry name" value="POPLD"/>
    <property type="match status" value="1"/>
</dbReference>
<keyword evidence="9" id="KW-1185">Reference proteome</keyword>
<dbReference type="HOGENOM" id="CLU_007205_1_1_1"/>
<dbReference type="Pfam" id="PF06978">
    <property type="entry name" value="POP1_N"/>
    <property type="match status" value="2"/>
</dbReference>
<organism evidence="8 9">
    <name type="scientific">Cyanidioschyzon merolae (strain NIES-3377 / 10D)</name>
    <name type="common">Unicellular red alga</name>
    <dbReference type="NCBI Taxonomy" id="280699"/>
    <lineage>
        <taxon>Eukaryota</taxon>
        <taxon>Rhodophyta</taxon>
        <taxon>Bangiophyceae</taxon>
        <taxon>Cyanidiales</taxon>
        <taxon>Cyanidiaceae</taxon>
        <taxon>Cyanidioschyzon</taxon>
    </lineage>
</organism>
<proteinExistence type="predicted"/>
<feature type="region of interest" description="Disordered" evidence="4">
    <location>
        <begin position="333"/>
        <end position="361"/>
    </location>
</feature>
<keyword evidence="2" id="KW-0819">tRNA processing</keyword>
<evidence type="ECO:0000256" key="1">
    <source>
        <dbReference type="ARBA" id="ARBA00004123"/>
    </source>
</evidence>
<evidence type="ECO:0000256" key="4">
    <source>
        <dbReference type="SAM" id="MobiDB-lite"/>
    </source>
</evidence>
<sequence length="920" mass="104437">MKTPAAYCGIPRALDVSAYAAARLRELWRLQHVVRAEQWPNVSRNRARAGRSTRRVFQLLPWHARRRTMSFSTHRVPRPFRHLAWVELSKQPAASRRSRRSKLTKKEHYRRRRWTRRAYRKSAFLVRDRSEVTSPYGWLETHVWHAKRMHMFEPCWGGRLAWAPCDRGLRSFWRCVSRGQSDKRWRLCNDICAIYDASWYRVIEIPEYVARHVLPGLVGERTWARLCCQPVWLGLKRLENTAIWDESGRMIAAQVEWLWEPPSLPMSSESRREPAPEGTQPMEIEQTASNESGHLAGHSKRRLWAMVHPLVKDAVLELLQRGVSRMLASSRHEAAPAEVHATTLDEPLVSGTRPKRQEGTSALRCAAQMERSPDAQEHTSTWSNTPDTVQELPDGLVRFELYGKRSTEALHRALLNANAQGRDWIAFSQLASRLVSADSVSGQSVFHLHCADPRLFYPPRVRVPGQSLSQTQADYNYDAFGTYLRAASDWKRNSSLPAAMHARTLFDTTWRNELVLNGVRALPERSSTRILRWKRRLARAEAALQATHSRRPVAGTCAAVVPRTSSTAPPLKKRRVEPAPAGTLSSSAALEASRVLAGEALSGLAAAQAGEHSTLLRIPVVLLHRPAQARRRWDSGWDVLLPKRWAMPFWSSLCYAGARGVGLRERRYVYHESGRCHFPEDFPECREAYTRWAQRDIERAAEQWKRRPPSKRVNFTLYRVPEPFGVADWLTTSLSSAGNAAGAATAAVAGEELHVLRSRQALIAHDAYQTASHSEQHPVSRARYLVRVRLHPIGRAPLATNALICLPHTEDLGLDASTSHARVDAVREQRPVPVIEEPRGTHNDHQSTRQVIGRLTCSQYSWSDGCVRAYGFVDVDTLNVCAGFGSASQRRAEHPVVLVRNVTSRVYRWARLEPLFDEDT</sequence>
<dbReference type="RefSeq" id="XP_005538434.1">
    <property type="nucleotide sequence ID" value="XM_005538377.1"/>
</dbReference>